<protein>
    <submittedName>
        <fullName evidence="2">2145_t:CDS:1</fullName>
    </submittedName>
</protein>
<feature type="non-terminal residue" evidence="2">
    <location>
        <position position="225"/>
    </location>
</feature>
<evidence type="ECO:0000313" key="2">
    <source>
        <dbReference type="EMBL" id="CAG8571799.1"/>
    </source>
</evidence>
<evidence type="ECO:0000313" key="3">
    <source>
        <dbReference type="Proteomes" id="UP000789572"/>
    </source>
</evidence>
<dbReference type="OrthoDB" id="4062651at2759"/>
<dbReference type="PANTHER" id="PTHR44329:SF214">
    <property type="entry name" value="PROTEIN KINASE DOMAIN-CONTAINING PROTEIN"/>
    <property type="match status" value="1"/>
</dbReference>
<dbReference type="PANTHER" id="PTHR44329">
    <property type="entry name" value="SERINE/THREONINE-PROTEIN KINASE TNNI3K-RELATED"/>
    <property type="match status" value="1"/>
</dbReference>
<dbReference type="InterPro" id="IPR051681">
    <property type="entry name" value="Ser/Thr_Kinases-Pseudokinases"/>
</dbReference>
<dbReference type="InterPro" id="IPR011009">
    <property type="entry name" value="Kinase-like_dom_sf"/>
</dbReference>
<gene>
    <name evidence="2" type="ORF">POCULU_LOCUS6034</name>
</gene>
<dbReference type="GO" id="GO:0004674">
    <property type="term" value="F:protein serine/threonine kinase activity"/>
    <property type="evidence" value="ECO:0007669"/>
    <property type="project" value="TreeGrafter"/>
</dbReference>
<dbReference type="AlphaFoldDB" id="A0A9N9FZS1"/>
<dbReference type="PROSITE" id="PS50011">
    <property type="entry name" value="PROTEIN_KINASE_DOM"/>
    <property type="match status" value="1"/>
</dbReference>
<sequence>SSHNILVQSGTAKIADFGLSSVLKQMSPSHGLGTLAYKDPATFNIEAFELYGRTLSGHLMKNKNKKRGKESDMFGLGVILWEISSGRVPCEGLTDGVAIIMYRREGLRDAPIPGTPNEYINLYSECWDGIPNKRPSCENVYKRLKRLDPPTIFSFKQALQKLQILISPVLWRKYLNLIVMATQHTGIQPLLIIRNVERNPIFSALGLYFGKFHVEKYPVKYTQTL</sequence>
<name>A0A9N9FZS1_9GLOM</name>
<dbReference type="GO" id="GO:0005524">
    <property type="term" value="F:ATP binding"/>
    <property type="evidence" value="ECO:0007669"/>
    <property type="project" value="InterPro"/>
</dbReference>
<keyword evidence="3" id="KW-1185">Reference proteome</keyword>
<dbReference type="SUPFAM" id="SSF56112">
    <property type="entry name" value="Protein kinase-like (PK-like)"/>
    <property type="match status" value="1"/>
</dbReference>
<dbReference type="Gene3D" id="1.10.510.10">
    <property type="entry name" value="Transferase(Phosphotransferase) domain 1"/>
    <property type="match status" value="1"/>
</dbReference>
<comment type="caution">
    <text evidence="2">The sequence shown here is derived from an EMBL/GenBank/DDBJ whole genome shotgun (WGS) entry which is preliminary data.</text>
</comment>
<reference evidence="2" key="1">
    <citation type="submission" date="2021-06" db="EMBL/GenBank/DDBJ databases">
        <authorList>
            <person name="Kallberg Y."/>
            <person name="Tangrot J."/>
            <person name="Rosling A."/>
        </authorList>
    </citation>
    <scope>NUCLEOTIDE SEQUENCE</scope>
    <source>
        <strain evidence="2">IA702</strain>
    </source>
</reference>
<proteinExistence type="predicted"/>
<dbReference type="Pfam" id="PF07714">
    <property type="entry name" value="PK_Tyr_Ser-Thr"/>
    <property type="match status" value="1"/>
</dbReference>
<evidence type="ECO:0000259" key="1">
    <source>
        <dbReference type="PROSITE" id="PS50011"/>
    </source>
</evidence>
<organism evidence="2 3">
    <name type="scientific">Paraglomus occultum</name>
    <dbReference type="NCBI Taxonomy" id="144539"/>
    <lineage>
        <taxon>Eukaryota</taxon>
        <taxon>Fungi</taxon>
        <taxon>Fungi incertae sedis</taxon>
        <taxon>Mucoromycota</taxon>
        <taxon>Glomeromycotina</taxon>
        <taxon>Glomeromycetes</taxon>
        <taxon>Paraglomerales</taxon>
        <taxon>Paraglomeraceae</taxon>
        <taxon>Paraglomus</taxon>
    </lineage>
</organism>
<feature type="domain" description="Protein kinase" evidence="1">
    <location>
        <begin position="1"/>
        <end position="152"/>
    </location>
</feature>
<dbReference type="InterPro" id="IPR000719">
    <property type="entry name" value="Prot_kinase_dom"/>
</dbReference>
<dbReference type="InterPro" id="IPR001245">
    <property type="entry name" value="Ser-Thr/Tyr_kinase_cat_dom"/>
</dbReference>
<dbReference type="EMBL" id="CAJVPJ010001029">
    <property type="protein sequence ID" value="CAG8571799.1"/>
    <property type="molecule type" value="Genomic_DNA"/>
</dbReference>
<accession>A0A9N9FZS1</accession>
<dbReference type="Proteomes" id="UP000789572">
    <property type="component" value="Unassembled WGS sequence"/>
</dbReference>